<proteinExistence type="predicted"/>
<dbReference type="Pfam" id="PF08238">
    <property type="entry name" value="Sel1"/>
    <property type="match status" value="5"/>
</dbReference>
<dbReference type="PANTHER" id="PTHR11102">
    <property type="entry name" value="SEL-1-LIKE PROTEIN"/>
    <property type="match status" value="1"/>
</dbReference>
<dbReference type="PROSITE" id="PS51257">
    <property type="entry name" value="PROKAR_LIPOPROTEIN"/>
    <property type="match status" value="1"/>
</dbReference>
<accession>A0ABQ4PU85</accession>
<dbReference type="Gene3D" id="1.25.40.10">
    <property type="entry name" value="Tetratricopeptide repeat domain"/>
    <property type="match status" value="2"/>
</dbReference>
<keyword evidence="3" id="KW-1185">Reference proteome</keyword>
<dbReference type="PANTHER" id="PTHR11102:SF160">
    <property type="entry name" value="ERAD-ASSOCIATED E3 UBIQUITIN-PROTEIN LIGASE COMPONENT HRD3"/>
    <property type="match status" value="1"/>
</dbReference>
<name>A0ABQ4PU85_9PROT</name>
<feature type="chain" id="PRO_5047007870" description="Sel1 repeat family protein" evidence="1">
    <location>
        <begin position="24"/>
        <end position="311"/>
    </location>
</feature>
<dbReference type="InterPro" id="IPR006597">
    <property type="entry name" value="Sel1-like"/>
</dbReference>
<evidence type="ECO:0008006" key="4">
    <source>
        <dbReference type="Google" id="ProtNLM"/>
    </source>
</evidence>
<evidence type="ECO:0000256" key="1">
    <source>
        <dbReference type="SAM" id="SignalP"/>
    </source>
</evidence>
<dbReference type="SUPFAM" id="SSF81901">
    <property type="entry name" value="HCP-like"/>
    <property type="match status" value="1"/>
</dbReference>
<reference evidence="2" key="1">
    <citation type="submission" date="2021-05" db="EMBL/GenBank/DDBJ databases">
        <authorList>
            <person name="Tanabe Y."/>
        </authorList>
    </citation>
    <scope>NUCLEOTIDE SEQUENCE</scope>
    <source>
        <strain evidence="2">BOTRYCO-1</strain>
    </source>
</reference>
<evidence type="ECO:0000313" key="3">
    <source>
        <dbReference type="Proteomes" id="UP001161064"/>
    </source>
</evidence>
<keyword evidence="1" id="KW-0732">Signal</keyword>
<dbReference type="InterPro" id="IPR050767">
    <property type="entry name" value="Sel1_AlgK"/>
</dbReference>
<dbReference type="SMART" id="SM00671">
    <property type="entry name" value="SEL1"/>
    <property type="match status" value="5"/>
</dbReference>
<sequence length="311" mass="31811">MRLGCFGASLWLAWLMGSGACLAQVTGQMSPAASEALADQEALAAANAAFGRGDYSDALSQAENLASRGNPKAATLAASIYEQGIMGTPAPALAVRWYRRAVGGGDGDAMMGLARLGLANQGGATPGEALLVLQRAVAIGRKDAYAPLADLFLSGAAGIKDRGRAASLYSRAAGFGDADAAYAAAILYADGDPDPIDDPLKAIGFLKQAATAGRADASADYGLMLYQGRGVARDLASAARWFKTAAEAGDADGAFYWALVNAKGEGTAQNLELALQWARVAKGSSPEADSLLAQLERVMARPNATPPPKAN</sequence>
<protein>
    <recommendedName>
        <fullName evidence="4">Sel1 repeat family protein</fullName>
    </recommendedName>
</protein>
<dbReference type="InterPro" id="IPR011990">
    <property type="entry name" value="TPR-like_helical_dom_sf"/>
</dbReference>
<organism evidence="2 3">
    <name type="scientific">Candidatus Phycosocius spiralis</name>
    <dbReference type="NCBI Taxonomy" id="2815099"/>
    <lineage>
        <taxon>Bacteria</taxon>
        <taxon>Pseudomonadati</taxon>
        <taxon>Pseudomonadota</taxon>
        <taxon>Alphaproteobacteria</taxon>
        <taxon>Caulobacterales</taxon>
        <taxon>Caulobacterales incertae sedis</taxon>
        <taxon>Candidatus Phycosocius</taxon>
    </lineage>
</organism>
<dbReference type="Proteomes" id="UP001161064">
    <property type="component" value="Unassembled WGS sequence"/>
</dbReference>
<dbReference type="EMBL" id="BPFZ01000003">
    <property type="protein sequence ID" value="GIU66531.1"/>
    <property type="molecule type" value="Genomic_DNA"/>
</dbReference>
<feature type="signal peptide" evidence="1">
    <location>
        <begin position="1"/>
        <end position="23"/>
    </location>
</feature>
<comment type="caution">
    <text evidence="2">The sequence shown here is derived from an EMBL/GenBank/DDBJ whole genome shotgun (WGS) entry which is preliminary data.</text>
</comment>
<dbReference type="RefSeq" id="WP_284359095.1">
    <property type="nucleotide sequence ID" value="NZ_BPFZ01000003.1"/>
</dbReference>
<reference evidence="2" key="2">
    <citation type="journal article" date="2023" name="ISME Commun">
        <title>Characterization of a bloom-associated alphaproteobacterial lineage, 'Candidatus Phycosocius': insights into freshwater algal-bacterial interactions.</title>
        <authorList>
            <person name="Tanabe Y."/>
            <person name="Yamaguchi H."/>
            <person name="Yoshida M."/>
            <person name="Kai A."/>
            <person name="Okazaki Y."/>
        </authorList>
    </citation>
    <scope>NUCLEOTIDE SEQUENCE</scope>
    <source>
        <strain evidence="2">BOTRYCO-1</strain>
    </source>
</reference>
<evidence type="ECO:0000313" key="2">
    <source>
        <dbReference type="EMBL" id="GIU66531.1"/>
    </source>
</evidence>
<gene>
    <name evidence="2" type="ORF">PsB1_0685</name>
</gene>